<organism evidence="2 3">
    <name type="scientific">Trichoderma asperellum (strain ATCC 204424 / CBS 433.97 / NBRC 101777)</name>
    <dbReference type="NCBI Taxonomy" id="1042311"/>
    <lineage>
        <taxon>Eukaryota</taxon>
        <taxon>Fungi</taxon>
        <taxon>Dikarya</taxon>
        <taxon>Ascomycota</taxon>
        <taxon>Pezizomycotina</taxon>
        <taxon>Sordariomycetes</taxon>
        <taxon>Hypocreomycetidae</taxon>
        <taxon>Hypocreales</taxon>
        <taxon>Hypocreaceae</taxon>
        <taxon>Trichoderma</taxon>
    </lineage>
</organism>
<protein>
    <submittedName>
        <fullName evidence="2">Uncharacterized protein</fullName>
    </submittedName>
</protein>
<name>A0A2T3ZHR1_TRIA4</name>
<evidence type="ECO:0000256" key="1">
    <source>
        <dbReference type="SAM" id="Phobius"/>
    </source>
</evidence>
<proteinExistence type="predicted"/>
<feature type="transmembrane region" description="Helical" evidence="1">
    <location>
        <begin position="54"/>
        <end position="78"/>
    </location>
</feature>
<keyword evidence="3" id="KW-1185">Reference proteome</keyword>
<dbReference type="Proteomes" id="UP000240493">
    <property type="component" value="Unassembled WGS sequence"/>
</dbReference>
<evidence type="ECO:0000313" key="2">
    <source>
        <dbReference type="EMBL" id="PTB44355.1"/>
    </source>
</evidence>
<dbReference type="OrthoDB" id="4927953at2759"/>
<keyword evidence="1" id="KW-0472">Membrane</keyword>
<evidence type="ECO:0000313" key="3">
    <source>
        <dbReference type="Proteomes" id="UP000240493"/>
    </source>
</evidence>
<gene>
    <name evidence="2" type="ORF">M441DRAFT_132124</name>
</gene>
<keyword evidence="1" id="KW-0812">Transmembrane</keyword>
<keyword evidence="1" id="KW-1133">Transmembrane helix</keyword>
<dbReference type="AlphaFoldDB" id="A0A2T3ZHR1"/>
<reference evidence="2 3" key="1">
    <citation type="submission" date="2016-07" db="EMBL/GenBank/DDBJ databases">
        <title>Multiple horizontal gene transfer events from other fungi enriched the ability of initially mycotrophic Trichoderma (Ascomycota) to feed on dead plant biomass.</title>
        <authorList>
            <consortium name="DOE Joint Genome Institute"/>
            <person name="Aerts A."/>
            <person name="Atanasova L."/>
            <person name="Chenthamara K."/>
            <person name="Zhang J."/>
            <person name="Grujic M."/>
            <person name="Henrissat B."/>
            <person name="Kuo A."/>
            <person name="Salamov A."/>
            <person name="Lipzen A."/>
            <person name="Labutti K."/>
            <person name="Barry K."/>
            <person name="Miao Y."/>
            <person name="Rahimi M.J."/>
            <person name="Shen Q."/>
            <person name="Grigoriev I.V."/>
            <person name="Kubicek C.P."/>
            <person name="Druzhinina I.S."/>
        </authorList>
    </citation>
    <scope>NUCLEOTIDE SEQUENCE [LARGE SCALE GENOMIC DNA]</scope>
    <source>
        <strain evidence="2 3">CBS 433.97</strain>
    </source>
</reference>
<dbReference type="EMBL" id="KZ679258">
    <property type="protein sequence ID" value="PTB44355.1"/>
    <property type="molecule type" value="Genomic_DNA"/>
</dbReference>
<feature type="transmembrane region" description="Helical" evidence="1">
    <location>
        <begin position="105"/>
        <end position="124"/>
    </location>
</feature>
<sequence>MPSFLPRTSLQYSAGSQIATGRFKFERSLSSNVTHSTNAAHELSGEGTPYDPRAIVRVLIPISIAGWLLFGVICILCINGRGKLGRWIPEWYLDSDGTRRDKAMVVMWWMAVMVFWPLILPVLFVTKVVCAVKRWTTKGKEAQLLWPRKSLEEV</sequence>
<accession>A0A2T3ZHR1</accession>